<dbReference type="AGR" id="WB:WBGene00005062"/>
<dbReference type="UCSC" id="B0304.9">
    <property type="organism name" value="c. elegans"/>
</dbReference>
<dbReference type="PhylomeDB" id="Q3Y412"/>
<dbReference type="EMBL" id="BX284602">
    <property type="protein sequence ID" value="CCD61740.1"/>
    <property type="molecule type" value="Genomic_DNA"/>
</dbReference>
<evidence type="ECO:0000256" key="1">
    <source>
        <dbReference type="ARBA" id="ARBA00004141"/>
    </source>
</evidence>
<keyword evidence="3 5" id="KW-1133">Transmembrane helix</keyword>
<comment type="subcellular location">
    <subcellularLocation>
        <location evidence="1">Membrane</location>
        <topology evidence="1">Multi-pass membrane protein</topology>
    </subcellularLocation>
</comment>
<evidence type="ECO:0000256" key="4">
    <source>
        <dbReference type="ARBA" id="ARBA00023136"/>
    </source>
</evidence>
<name>Q3Y412_CAEEL</name>
<dbReference type="OMA" id="CASEFEI"/>
<dbReference type="GO" id="GO:0050907">
    <property type="term" value="P:detection of chemical stimulus involved in sensory perception"/>
    <property type="evidence" value="ECO:0000318"/>
    <property type="project" value="GO_Central"/>
</dbReference>
<evidence type="ECO:0000256" key="2">
    <source>
        <dbReference type="ARBA" id="ARBA00022692"/>
    </source>
</evidence>
<evidence type="ECO:0000313" key="6">
    <source>
        <dbReference type="EMBL" id="CCD61740.1"/>
    </source>
</evidence>
<dbReference type="PaxDb" id="6239-B0304.9"/>
<feature type="transmembrane region" description="Helical" evidence="5">
    <location>
        <begin position="246"/>
        <end position="273"/>
    </location>
</feature>
<dbReference type="Pfam" id="PF02117">
    <property type="entry name" value="7TM_GPCR_Sra"/>
    <property type="match status" value="1"/>
</dbReference>
<dbReference type="GeneID" id="181921"/>
<evidence type="ECO:0000313" key="8">
    <source>
        <dbReference type="WormBase" id="B0304.9"/>
    </source>
</evidence>
<dbReference type="PRINTS" id="PR00697">
    <property type="entry name" value="TMPROTEINSRA"/>
</dbReference>
<sequence length="354" mass="40719">MNLSDVLPIITNGSSCASEFEIGERTSYSSRLNIFLHNLVIILTMVFTRKAVKIMLSKSMFSTTTRNLLFYCMNYYIFHDIYFAFTMNWSLYRSIEKSNNSCGIMFKGSECFSYYVIGIFVRVLLLTSQFAVTIEKLIVTFLPNSDLINSGTLNIMTFIMSVIITSAIRPPSYSQYNNPNCFQQIYPEMETINYLIHLMIGFDLICFPINFLIMIRYRRKFLKSQNSGDYNLKSRYNNKSNMNSSIIVSFISFVQTLIYTIYILGFFIVLNIYVNADGLFYGNNVALWFYSFPIAGLALPCSIILSYTGISIKRKNKITVMNTKITKSGNYMQDAYFKSLADQWNSARVTEVGS</sequence>
<keyword evidence="2 5" id="KW-0812">Transmembrane</keyword>
<dbReference type="HOGENOM" id="CLU_048025_1_0_1"/>
<dbReference type="PANTHER" id="PTHR31357">
    <property type="entry name" value="SERPENTINE RECEPTOR CLASS ALPHA-10"/>
    <property type="match status" value="1"/>
</dbReference>
<feature type="transmembrane region" description="Helical" evidence="5">
    <location>
        <begin position="146"/>
        <end position="168"/>
    </location>
</feature>
<dbReference type="CTD" id="181921"/>
<proteinExistence type="predicted"/>
<evidence type="ECO:0000313" key="7">
    <source>
        <dbReference type="Proteomes" id="UP000001940"/>
    </source>
</evidence>
<feature type="transmembrane region" description="Helical" evidence="5">
    <location>
        <begin position="28"/>
        <end position="47"/>
    </location>
</feature>
<feature type="transmembrane region" description="Helical" evidence="5">
    <location>
        <begin position="285"/>
        <end position="307"/>
    </location>
</feature>
<reference evidence="6 7" key="1">
    <citation type="journal article" date="1998" name="Science">
        <title>Genome sequence of the nematode C. elegans: a platform for investigating biology.</title>
        <authorList>
            <consortium name="The C. elegans sequencing consortium"/>
            <person name="Sulson J.E."/>
            <person name="Waterston R."/>
        </authorList>
    </citation>
    <scope>NUCLEOTIDE SEQUENCE [LARGE SCALE GENOMIC DNA]</scope>
    <source>
        <strain evidence="6 7">Bristol N2</strain>
    </source>
</reference>
<dbReference type="STRING" id="6239.B0304.9.1"/>
<dbReference type="InParanoid" id="Q3Y412"/>
<keyword evidence="7" id="KW-1185">Reference proteome</keyword>
<dbReference type="GO" id="GO:0016020">
    <property type="term" value="C:membrane"/>
    <property type="evidence" value="ECO:0007669"/>
    <property type="project" value="UniProtKB-SubCell"/>
</dbReference>
<gene>
    <name evidence="6 8" type="primary">sra-36</name>
    <name evidence="8" type="ORF">B0304.9</name>
    <name evidence="6" type="ORF">CELE_B0304.9</name>
</gene>
<organism evidence="6 7">
    <name type="scientific">Caenorhabditis elegans</name>
    <dbReference type="NCBI Taxonomy" id="6239"/>
    <lineage>
        <taxon>Eukaryota</taxon>
        <taxon>Metazoa</taxon>
        <taxon>Ecdysozoa</taxon>
        <taxon>Nematoda</taxon>
        <taxon>Chromadorea</taxon>
        <taxon>Rhabditida</taxon>
        <taxon>Rhabditina</taxon>
        <taxon>Rhabditomorpha</taxon>
        <taxon>Rhabditoidea</taxon>
        <taxon>Rhabditidae</taxon>
        <taxon>Peloderinae</taxon>
        <taxon>Caenorhabditis</taxon>
    </lineage>
</organism>
<feature type="transmembrane region" description="Helical" evidence="5">
    <location>
        <begin position="68"/>
        <end position="92"/>
    </location>
</feature>
<protein>
    <submittedName>
        <fullName evidence="6">G_PROTEIN_RECEP_F1_2 domain-containing protein</fullName>
    </submittedName>
</protein>
<dbReference type="WormBase" id="B0304.9">
    <property type="protein sequence ID" value="CE38992"/>
    <property type="gene ID" value="WBGene00005062"/>
    <property type="gene designation" value="sra-36"/>
</dbReference>
<dbReference type="GO" id="GO:0004984">
    <property type="term" value="F:olfactory receptor activity"/>
    <property type="evidence" value="ECO:0000318"/>
    <property type="project" value="GO_Central"/>
</dbReference>
<evidence type="ECO:0000256" key="5">
    <source>
        <dbReference type="SAM" id="Phobius"/>
    </source>
</evidence>
<dbReference type="PANTHER" id="PTHR31357:SF7">
    <property type="entry name" value="G_PROTEIN_RECEP_F1_2 DOMAIN-CONTAINING PROTEIN-RELATED"/>
    <property type="match status" value="1"/>
</dbReference>
<dbReference type="eggNOG" id="ENOG502TGV3">
    <property type="taxonomic scope" value="Eukaryota"/>
</dbReference>
<dbReference type="RefSeq" id="NP_494803.3">
    <property type="nucleotide sequence ID" value="NM_062402.3"/>
</dbReference>
<dbReference type="GO" id="GO:0004930">
    <property type="term" value="F:G protein-coupled receptor activity"/>
    <property type="evidence" value="ECO:0007669"/>
    <property type="project" value="InterPro"/>
</dbReference>
<dbReference type="InterPro" id="IPR051080">
    <property type="entry name" value="Nematode_rcpt-like_serp_alpha"/>
</dbReference>
<dbReference type="KEGG" id="cel:CELE_B0304.9"/>
<dbReference type="AlphaFoldDB" id="Q3Y412"/>
<dbReference type="FunCoup" id="Q3Y412">
    <property type="interactions" value="1"/>
</dbReference>
<evidence type="ECO:0000256" key="3">
    <source>
        <dbReference type="ARBA" id="ARBA00022989"/>
    </source>
</evidence>
<feature type="transmembrane region" description="Helical" evidence="5">
    <location>
        <begin position="112"/>
        <end position="134"/>
    </location>
</feature>
<dbReference type="Proteomes" id="UP000001940">
    <property type="component" value="Chromosome II"/>
</dbReference>
<accession>Q3Y412</accession>
<feature type="transmembrane region" description="Helical" evidence="5">
    <location>
        <begin position="194"/>
        <end position="215"/>
    </location>
</feature>
<keyword evidence="4 5" id="KW-0472">Membrane</keyword>
<dbReference type="InterPro" id="IPR000344">
    <property type="entry name" value="7TM_GPCR_serpentine_rcpt_Sra"/>
</dbReference>
<dbReference type="OrthoDB" id="5864786at2759"/>